<dbReference type="PROSITE" id="PS50011">
    <property type="entry name" value="PROTEIN_KINASE_DOM"/>
    <property type="match status" value="2"/>
</dbReference>
<reference evidence="3" key="1">
    <citation type="submission" date="2022-07" db="EMBL/GenBank/DDBJ databases">
        <title>Genome Sequence of Leucocoprinus birnbaumii.</title>
        <authorList>
            <person name="Buettner E."/>
        </authorList>
    </citation>
    <scope>NUCLEOTIDE SEQUENCE</scope>
    <source>
        <strain evidence="3">VT141</strain>
    </source>
</reference>
<dbReference type="InterPro" id="IPR000719">
    <property type="entry name" value="Prot_kinase_dom"/>
</dbReference>
<dbReference type="Pfam" id="PF07714">
    <property type="entry name" value="PK_Tyr_Ser-Thr"/>
    <property type="match status" value="1"/>
</dbReference>
<sequence length="543" mass="60678">MFVVDLQLIYAPFLVLFRVQTDLASPSPISTPYSGASTSCLSLDIISGLDYLHASSIVHGDLKAANVLVSRDGRAMLTDFGISHVVTTVATTVGQGTYRWMAPELFNDPPIKPMESSDIWSFGCTCLEIFTGSQPFPEYDPTMERQVTIFIIRGGRPSKPGYTGTHLVELNEQQKEEFHELIWDQCWKQAPTDRPSSNDIKLAIQSFKRKPKRAPIDSDLAELMKAVKKVRYKSKVNHDLVHKILLRLDREQVTSTTEESSSSSSGPGDSLELPHVVLGGNPVGEGGFGFIYKGLLGGRAVRILRVTQIFSSEERNLNILDTYHMRELLLWIYMRHPQILPLYSIFTLNTPRFAIGLVSPWIDNGNLAEYLSSFPEASPIPFISGIASGLEHLHDLGIVHSDLKAANVLVSGSLRPLLTDFGLSVRWSAPELFEDDFRRRPAFSSDIWSFGCVCLEILTHKIPYHHCRSEVLVIYAILKGQLPFQSREIRASIAQSAADQIWGIMLLTWDFDPDRRPTAAQIKALLTDFKLMDDNDGAFDPEG</sequence>
<dbReference type="InterPro" id="IPR051681">
    <property type="entry name" value="Ser/Thr_Kinases-Pseudokinases"/>
</dbReference>
<organism evidence="3 4">
    <name type="scientific">Leucocoprinus birnbaumii</name>
    <dbReference type="NCBI Taxonomy" id="56174"/>
    <lineage>
        <taxon>Eukaryota</taxon>
        <taxon>Fungi</taxon>
        <taxon>Dikarya</taxon>
        <taxon>Basidiomycota</taxon>
        <taxon>Agaricomycotina</taxon>
        <taxon>Agaricomycetes</taxon>
        <taxon>Agaricomycetidae</taxon>
        <taxon>Agaricales</taxon>
        <taxon>Agaricineae</taxon>
        <taxon>Agaricaceae</taxon>
        <taxon>Leucocoprinus</taxon>
    </lineage>
</organism>
<accession>A0AAD5VD89</accession>
<feature type="compositionally biased region" description="Low complexity" evidence="1">
    <location>
        <begin position="254"/>
        <end position="265"/>
    </location>
</feature>
<dbReference type="PANTHER" id="PTHR44329">
    <property type="entry name" value="SERINE/THREONINE-PROTEIN KINASE TNNI3K-RELATED"/>
    <property type="match status" value="1"/>
</dbReference>
<dbReference type="GO" id="GO:0004674">
    <property type="term" value="F:protein serine/threonine kinase activity"/>
    <property type="evidence" value="ECO:0007669"/>
    <property type="project" value="TreeGrafter"/>
</dbReference>
<evidence type="ECO:0000313" key="3">
    <source>
        <dbReference type="EMBL" id="KAJ3551343.1"/>
    </source>
</evidence>
<feature type="domain" description="Protein kinase" evidence="2">
    <location>
        <begin position="277"/>
        <end position="526"/>
    </location>
</feature>
<dbReference type="Proteomes" id="UP001213000">
    <property type="component" value="Unassembled WGS sequence"/>
</dbReference>
<keyword evidence="4" id="KW-1185">Reference proteome</keyword>
<protein>
    <recommendedName>
        <fullName evidence="2">Protein kinase domain-containing protein</fullName>
    </recommendedName>
</protein>
<dbReference type="SUPFAM" id="SSF56112">
    <property type="entry name" value="Protein kinase-like (PK-like)"/>
    <property type="match status" value="2"/>
</dbReference>
<dbReference type="Pfam" id="PF00069">
    <property type="entry name" value="Pkinase"/>
    <property type="match status" value="1"/>
</dbReference>
<proteinExistence type="predicted"/>
<feature type="region of interest" description="Disordered" evidence="1">
    <location>
        <begin position="252"/>
        <end position="271"/>
    </location>
</feature>
<dbReference type="SMART" id="SM00220">
    <property type="entry name" value="S_TKc"/>
    <property type="match status" value="2"/>
</dbReference>
<dbReference type="InterPro" id="IPR001245">
    <property type="entry name" value="Ser-Thr/Tyr_kinase_cat_dom"/>
</dbReference>
<dbReference type="AlphaFoldDB" id="A0AAD5VD89"/>
<dbReference type="InterPro" id="IPR011009">
    <property type="entry name" value="Kinase-like_dom_sf"/>
</dbReference>
<dbReference type="InterPro" id="IPR008271">
    <property type="entry name" value="Ser/Thr_kinase_AS"/>
</dbReference>
<dbReference type="PROSITE" id="PS00108">
    <property type="entry name" value="PROTEIN_KINASE_ST"/>
    <property type="match status" value="2"/>
</dbReference>
<comment type="caution">
    <text evidence="3">The sequence shown here is derived from an EMBL/GenBank/DDBJ whole genome shotgun (WGS) entry which is preliminary data.</text>
</comment>
<dbReference type="GO" id="GO:0005524">
    <property type="term" value="F:ATP binding"/>
    <property type="evidence" value="ECO:0007669"/>
    <property type="project" value="InterPro"/>
</dbReference>
<dbReference type="Gene3D" id="1.10.510.10">
    <property type="entry name" value="Transferase(Phosphotransferase) domain 1"/>
    <property type="match status" value="2"/>
</dbReference>
<dbReference type="EMBL" id="JANIEX010002222">
    <property type="protein sequence ID" value="KAJ3551343.1"/>
    <property type="molecule type" value="Genomic_DNA"/>
</dbReference>
<evidence type="ECO:0000313" key="4">
    <source>
        <dbReference type="Proteomes" id="UP001213000"/>
    </source>
</evidence>
<gene>
    <name evidence="3" type="ORF">NP233_g13098</name>
</gene>
<name>A0AAD5VD89_9AGAR</name>
<evidence type="ECO:0000256" key="1">
    <source>
        <dbReference type="SAM" id="MobiDB-lite"/>
    </source>
</evidence>
<feature type="domain" description="Protein kinase" evidence="2">
    <location>
        <begin position="1"/>
        <end position="208"/>
    </location>
</feature>
<evidence type="ECO:0000259" key="2">
    <source>
        <dbReference type="PROSITE" id="PS50011"/>
    </source>
</evidence>